<comment type="caution">
    <text evidence="1">The sequence shown here is derived from an EMBL/GenBank/DDBJ whole genome shotgun (WGS) entry which is preliminary data.</text>
</comment>
<sequence>LVQHNCKFLYIPDCNHGTMLNNRQFRRLRQPSNRGRPPKQRTLLSLELPCTLSLKSRDMSPCCWVEPFPSISCSHQMRLTGSVVVLEYRSIGLLEAAPGVGQGAHACQWRRRP</sequence>
<organism evidence="1 2">
    <name type="scientific">Dichanthelium oligosanthes</name>
    <dbReference type="NCBI Taxonomy" id="888268"/>
    <lineage>
        <taxon>Eukaryota</taxon>
        <taxon>Viridiplantae</taxon>
        <taxon>Streptophyta</taxon>
        <taxon>Embryophyta</taxon>
        <taxon>Tracheophyta</taxon>
        <taxon>Spermatophyta</taxon>
        <taxon>Magnoliopsida</taxon>
        <taxon>Liliopsida</taxon>
        <taxon>Poales</taxon>
        <taxon>Poaceae</taxon>
        <taxon>PACMAD clade</taxon>
        <taxon>Panicoideae</taxon>
        <taxon>Panicodae</taxon>
        <taxon>Paniceae</taxon>
        <taxon>Dichantheliinae</taxon>
        <taxon>Dichanthelium</taxon>
    </lineage>
</organism>
<gene>
    <name evidence="1" type="ORF">BAE44_0025829</name>
</gene>
<keyword evidence="2" id="KW-1185">Reference proteome</keyword>
<protein>
    <submittedName>
        <fullName evidence="1">Uncharacterized protein</fullName>
    </submittedName>
</protein>
<dbReference type="AlphaFoldDB" id="A0A1E5UJT6"/>
<dbReference type="EMBL" id="LWDX02074362">
    <property type="protein sequence ID" value="OEL13150.1"/>
    <property type="molecule type" value="Genomic_DNA"/>
</dbReference>
<proteinExistence type="predicted"/>
<name>A0A1E5UJT6_9POAL</name>
<reference evidence="1 2" key="1">
    <citation type="submission" date="2016-09" db="EMBL/GenBank/DDBJ databases">
        <title>The draft genome of Dichanthelium oligosanthes: A C3 panicoid grass species.</title>
        <authorList>
            <person name="Studer A.J."/>
            <person name="Schnable J.C."/>
            <person name="Brutnell T.P."/>
        </authorList>
    </citation>
    <scope>NUCLEOTIDE SEQUENCE [LARGE SCALE GENOMIC DNA]</scope>
    <source>
        <strain evidence="2">cv. Kellogg 1175</strain>
        <tissue evidence="1">Leaf</tissue>
    </source>
</reference>
<evidence type="ECO:0000313" key="2">
    <source>
        <dbReference type="Proteomes" id="UP000095767"/>
    </source>
</evidence>
<feature type="non-terminal residue" evidence="1">
    <location>
        <position position="1"/>
    </location>
</feature>
<evidence type="ECO:0000313" key="1">
    <source>
        <dbReference type="EMBL" id="OEL13150.1"/>
    </source>
</evidence>
<accession>A0A1E5UJT6</accession>
<dbReference type="Proteomes" id="UP000095767">
    <property type="component" value="Unassembled WGS sequence"/>
</dbReference>